<accession>A0ABR2KLV6</accession>
<proteinExistence type="predicted"/>
<name>A0ABR2KLV6_9EUKA</name>
<gene>
    <name evidence="1" type="ORF">M9Y10_029291</name>
</gene>
<protein>
    <submittedName>
        <fullName evidence="1">Uncharacterized protein</fullName>
    </submittedName>
</protein>
<dbReference type="EMBL" id="JAPFFF010000004">
    <property type="protein sequence ID" value="KAK8892069.1"/>
    <property type="molecule type" value="Genomic_DNA"/>
</dbReference>
<evidence type="ECO:0000313" key="1">
    <source>
        <dbReference type="EMBL" id="KAK8892069.1"/>
    </source>
</evidence>
<sequence>MNVEGHSNRLVINFDCDRLTKYSTDDDIVDFFRNSILQGIRSLDSYVSSAYRSSPFISDKYYITKQVSAISNAFRKSMPYSHRRINRHIRDPFLRSIGKDLSIIISQLKDEPSFCINLLVQCIQILSPSLRPIIVINSPEKLYYLGQHISDKSFDIKTNNSNVNGTSNSEKDYAHKGSAFATEIFDTMVKSFKRISHDTVHYGVIVEVSDMIWLSNIAIKYRSDIGIMNVIRTITVDEFDVADAKRQLTLRGMFKPQQVQSLYEEFGGYGPHFAQVHELMQRGLQIHDAIESTKQSVFSNFVRTMYNLGLLYPPSSNSTQNSNSSTFDSNSLMNDQEMKECYDFLNRMIKDYEVTFKKKQEVSANLRRFIEAMVKDGIFYIKNNRHLKFTNLAEMRSAQIFMQKINQYSNANILNRNQN</sequence>
<evidence type="ECO:0000313" key="2">
    <source>
        <dbReference type="Proteomes" id="UP001470230"/>
    </source>
</evidence>
<organism evidence="1 2">
    <name type="scientific">Tritrichomonas musculus</name>
    <dbReference type="NCBI Taxonomy" id="1915356"/>
    <lineage>
        <taxon>Eukaryota</taxon>
        <taxon>Metamonada</taxon>
        <taxon>Parabasalia</taxon>
        <taxon>Tritrichomonadida</taxon>
        <taxon>Tritrichomonadidae</taxon>
        <taxon>Tritrichomonas</taxon>
    </lineage>
</organism>
<keyword evidence="2" id="KW-1185">Reference proteome</keyword>
<dbReference type="Proteomes" id="UP001470230">
    <property type="component" value="Unassembled WGS sequence"/>
</dbReference>
<reference evidence="1 2" key="1">
    <citation type="submission" date="2024-04" db="EMBL/GenBank/DDBJ databases">
        <title>Tritrichomonas musculus Genome.</title>
        <authorList>
            <person name="Alves-Ferreira E."/>
            <person name="Grigg M."/>
            <person name="Lorenzi H."/>
            <person name="Galac M."/>
        </authorList>
    </citation>
    <scope>NUCLEOTIDE SEQUENCE [LARGE SCALE GENOMIC DNA]</scope>
    <source>
        <strain evidence="1 2">EAF2021</strain>
    </source>
</reference>
<comment type="caution">
    <text evidence="1">The sequence shown here is derived from an EMBL/GenBank/DDBJ whole genome shotgun (WGS) entry which is preliminary data.</text>
</comment>